<dbReference type="Proteomes" id="UP000028411">
    <property type="component" value="Unassembled WGS sequence"/>
</dbReference>
<dbReference type="Gene3D" id="3.40.1660.10">
    <property type="entry name" value="EreA-like (biosynthetic domain)"/>
    <property type="match status" value="1"/>
</dbReference>
<accession>A0A081RCH8</accession>
<name>A0A081RCH8_SPHCR</name>
<dbReference type="SUPFAM" id="SSF159501">
    <property type="entry name" value="EreA/ChaN-like"/>
    <property type="match status" value="1"/>
</dbReference>
<dbReference type="InterPro" id="IPR014622">
    <property type="entry name" value="UCP036794_erythomycin"/>
</dbReference>
<dbReference type="PANTHER" id="PTHR31299">
    <property type="entry name" value="ESTERASE, PUTATIVE (AFU_ORTHOLOGUE AFUA_1G05850)-RELATED"/>
    <property type="match status" value="1"/>
</dbReference>
<dbReference type="PIRSF" id="PIRSF036794">
    <property type="entry name" value="UCP_erythr_ester"/>
    <property type="match status" value="1"/>
</dbReference>
<dbReference type="InterPro" id="IPR007815">
    <property type="entry name" value="Emycin_Estase"/>
</dbReference>
<reference evidence="1 2" key="1">
    <citation type="submission" date="2014-02" db="EMBL/GenBank/DDBJ databases">
        <title>Whole genome sequence of Sphingobium chlorophenolicum NBRC 16172.</title>
        <authorList>
            <person name="Gan H.M."/>
            <person name="Gan H.Y."/>
            <person name="Chew T.H."/>
            <person name="Savka M.A."/>
        </authorList>
    </citation>
    <scope>NUCLEOTIDE SEQUENCE [LARGE SCALE GENOMIC DNA]</scope>
    <source>
        <strain evidence="1 2">NBRC 16172</strain>
    </source>
</reference>
<protein>
    <submittedName>
        <fullName evidence="1">Putative erythromycin esterase protein</fullName>
    </submittedName>
</protein>
<proteinExistence type="predicted"/>
<dbReference type="RefSeq" id="WP_051749785.1">
    <property type="nucleotide sequence ID" value="NZ_JFHR01000032.1"/>
</dbReference>
<dbReference type="Gene3D" id="1.20.1440.30">
    <property type="entry name" value="Biosynthetic Protein domain"/>
    <property type="match status" value="1"/>
</dbReference>
<dbReference type="EMBL" id="JFHR01000032">
    <property type="protein sequence ID" value="KEQ52901.1"/>
    <property type="molecule type" value="Genomic_DNA"/>
</dbReference>
<organism evidence="1 2">
    <name type="scientific">Sphingobium chlorophenolicum</name>
    <dbReference type="NCBI Taxonomy" id="46429"/>
    <lineage>
        <taxon>Bacteria</taxon>
        <taxon>Pseudomonadati</taxon>
        <taxon>Pseudomonadota</taxon>
        <taxon>Alphaproteobacteria</taxon>
        <taxon>Sphingomonadales</taxon>
        <taxon>Sphingomonadaceae</taxon>
        <taxon>Sphingobium</taxon>
    </lineage>
</organism>
<dbReference type="AlphaFoldDB" id="A0A081RCH8"/>
<dbReference type="GO" id="GO:0046677">
    <property type="term" value="P:response to antibiotic"/>
    <property type="evidence" value="ECO:0007669"/>
    <property type="project" value="InterPro"/>
</dbReference>
<dbReference type="Gene3D" id="3.30.1870.10">
    <property type="entry name" value="EreA-like, domain 2"/>
    <property type="match status" value="1"/>
</dbReference>
<comment type="caution">
    <text evidence="1">The sequence shown here is derived from an EMBL/GenBank/DDBJ whole genome shotgun (WGS) entry which is preliminary data.</text>
</comment>
<evidence type="ECO:0000313" key="2">
    <source>
        <dbReference type="Proteomes" id="UP000028411"/>
    </source>
</evidence>
<dbReference type="CDD" id="cd14728">
    <property type="entry name" value="Ere-like"/>
    <property type="match status" value="1"/>
</dbReference>
<dbReference type="PATRIC" id="fig|46429.4.peg.2784"/>
<gene>
    <name evidence="1" type="ORF">BV95_02812</name>
</gene>
<dbReference type="eggNOG" id="COG2312">
    <property type="taxonomic scope" value="Bacteria"/>
</dbReference>
<evidence type="ECO:0000313" key="1">
    <source>
        <dbReference type="EMBL" id="KEQ52901.1"/>
    </source>
</evidence>
<dbReference type="InterPro" id="IPR052036">
    <property type="entry name" value="Hydrolase/PRTase-associated"/>
</dbReference>
<dbReference type="Pfam" id="PF05139">
    <property type="entry name" value="Erythro_esteras"/>
    <property type="match status" value="1"/>
</dbReference>
<dbReference type="PANTHER" id="PTHR31299:SF0">
    <property type="entry name" value="ESTERASE, PUTATIVE (AFU_ORTHOLOGUE AFUA_1G05850)-RELATED"/>
    <property type="match status" value="1"/>
</dbReference>
<sequence length="447" mass="50670">MTEARTARHSTMEASDELVRMLRRHAEPLPSPDEVEAFGSFFDRFGDARVVLLGEASHGTSEFYRARAAITRRLIERHGFTLVAVEADWPDAARIDDYVRHQAPRPRKGDVFVRFPTWMWRNQEVLAFADWLRGHNQGLEERRQASFHGLDVYSLSESIHAVLAYLDKADPQEAEQARCRYGCLTPWQDEPAQYGRAVMMSGGNGCEDGVVAQLRELLDQRLDLLKQDGEAWFDAYQNARIVRAAERYYRAMYRSSTESWNLRDRHMFETLQSLMAHRGNGTKAVIWAHNSHIGNAAATAMGWQGEFNIGQLCRLAYGDDAVSIGFGTDTGLVAAASDWGSAMEIKTVRPARPDSYEHAFRRTGVARSLTDWRGRDKAALRDALSQLLLERAIGVIYRPETERLSHYFEAVMAEQFDAWVWFDQTTAVAPLGAERPHGAPETWPFGL</sequence>